<proteinExistence type="predicted"/>
<dbReference type="InterPro" id="IPR056632">
    <property type="entry name" value="DUF7730"/>
</dbReference>
<dbReference type="PANTHER" id="PTHR42085:SF2">
    <property type="entry name" value="F-BOX DOMAIN-CONTAINING PROTEIN"/>
    <property type="match status" value="1"/>
</dbReference>
<reference evidence="2" key="1">
    <citation type="journal article" date="2020" name="Stud. Mycol.">
        <title>101 Dothideomycetes genomes: a test case for predicting lifestyles and emergence of pathogens.</title>
        <authorList>
            <person name="Haridas S."/>
            <person name="Albert R."/>
            <person name="Binder M."/>
            <person name="Bloem J."/>
            <person name="Labutti K."/>
            <person name="Salamov A."/>
            <person name="Andreopoulos B."/>
            <person name="Baker S."/>
            <person name="Barry K."/>
            <person name="Bills G."/>
            <person name="Bluhm B."/>
            <person name="Cannon C."/>
            <person name="Castanera R."/>
            <person name="Culley D."/>
            <person name="Daum C."/>
            <person name="Ezra D."/>
            <person name="Gonzalez J."/>
            <person name="Henrissat B."/>
            <person name="Kuo A."/>
            <person name="Liang C."/>
            <person name="Lipzen A."/>
            <person name="Lutzoni F."/>
            <person name="Magnuson J."/>
            <person name="Mondo S."/>
            <person name="Nolan M."/>
            <person name="Ohm R."/>
            <person name="Pangilinan J."/>
            <person name="Park H.-J."/>
            <person name="Ramirez L."/>
            <person name="Alfaro M."/>
            <person name="Sun H."/>
            <person name="Tritt A."/>
            <person name="Yoshinaga Y."/>
            <person name="Zwiers L.-H."/>
            <person name="Turgeon B."/>
            <person name="Goodwin S."/>
            <person name="Spatafora J."/>
            <person name="Crous P."/>
            <person name="Grigoriev I."/>
        </authorList>
    </citation>
    <scope>NUCLEOTIDE SEQUENCE</scope>
    <source>
        <strain evidence="2">Tuck. ex Michener</strain>
    </source>
</reference>
<evidence type="ECO:0000313" key="2">
    <source>
        <dbReference type="EMBL" id="KAF2239355.1"/>
    </source>
</evidence>
<dbReference type="EMBL" id="ML991773">
    <property type="protein sequence ID" value="KAF2239355.1"/>
    <property type="molecule type" value="Genomic_DNA"/>
</dbReference>
<dbReference type="AlphaFoldDB" id="A0A6A6HMK7"/>
<dbReference type="InterPro" id="IPR038883">
    <property type="entry name" value="AN11006-like"/>
</dbReference>
<protein>
    <recommendedName>
        <fullName evidence="1">DUF7730 domain-containing protein</fullName>
    </recommendedName>
</protein>
<dbReference type="PANTHER" id="PTHR42085">
    <property type="entry name" value="F-BOX DOMAIN-CONTAINING PROTEIN"/>
    <property type="match status" value="1"/>
</dbReference>
<dbReference type="Proteomes" id="UP000800092">
    <property type="component" value="Unassembled WGS sequence"/>
</dbReference>
<accession>A0A6A6HMK7</accession>
<sequence>MTDNRGFILKSKSRARIPSDRIMVNTLVKMFRSVSITEKATSFPIMRLPVELRLMIYRFVLFRGRDGAGCEDVEIRLLRTSSSKEDSVLRVVSIWPQFIWKHPFERGCWGDGLVSQFIDFERGVRPNVALLRVSRAVYKEAMPVLYGENRFQFPEYYTRWDRDHWLPAHHAFNKFLLEIGPEASAHIRKLTIPMLKTPHLDFLRIIKRHRLCMLDLRVVATKRIDGHPPFECYFAPMEEREYWRLFMNLRGCRTFSFPQPGEKVGRTTFGRSPVELFLDNEPIADEIRTQLKIRSGRRRDSVDGRENQIKLGSDGRYGWEAIPLSCGGGDFEYVA</sequence>
<keyword evidence="3" id="KW-1185">Reference proteome</keyword>
<organism evidence="2 3">
    <name type="scientific">Viridothelium virens</name>
    <name type="common">Speckled blister lichen</name>
    <name type="synonym">Trypethelium virens</name>
    <dbReference type="NCBI Taxonomy" id="1048519"/>
    <lineage>
        <taxon>Eukaryota</taxon>
        <taxon>Fungi</taxon>
        <taxon>Dikarya</taxon>
        <taxon>Ascomycota</taxon>
        <taxon>Pezizomycotina</taxon>
        <taxon>Dothideomycetes</taxon>
        <taxon>Dothideomycetes incertae sedis</taxon>
        <taxon>Trypetheliales</taxon>
        <taxon>Trypetheliaceae</taxon>
        <taxon>Viridothelium</taxon>
    </lineage>
</organism>
<evidence type="ECO:0000313" key="3">
    <source>
        <dbReference type="Proteomes" id="UP000800092"/>
    </source>
</evidence>
<name>A0A6A6HMK7_VIRVR</name>
<dbReference type="Pfam" id="PF24864">
    <property type="entry name" value="DUF7730"/>
    <property type="match status" value="1"/>
</dbReference>
<evidence type="ECO:0000259" key="1">
    <source>
        <dbReference type="Pfam" id="PF24864"/>
    </source>
</evidence>
<dbReference type="OrthoDB" id="2951834at2759"/>
<feature type="domain" description="DUF7730" evidence="1">
    <location>
        <begin position="45"/>
        <end position="159"/>
    </location>
</feature>
<gene>
    <name evidence="2" type="ORF">EV356DRAFT_502398</name>
</gene>